<sequence length="274" mass="30540">MPVIRKVAIVTGGASGIGRAICRELVKQNVFVIISDIDEQAGRNFEIELNKESISARYAYLNVTDYNSVERLFTDLFQEFCRIDYLFNNAGMAMYGELYDMTIENWKEIMDVNLWGVINGTQVGYNLMKKQGFGHIVNTASAAGLGPSPVSSAYATTKHAVVGLTTSLHYEAEEFGIKVSTLCPTFVDTPIFESAQAININKAIITQQLKKQKMMSPEKLAKIALDGIHKNKPIICPMPMRRTMDIFFTLFPPAHKGLMRLVCKVSRKARISGN</sequence>
<dbReference type="GO" id="GO:0008206">
    <property type="term" value="P:bile acid metabolic process"/>
    <property type="evidence" value="ECO:0007669"/>
    <property type="project" value="UniProtKB-ARBA"/>
</dbReference>
<dbReference type="PRINTS" id="PR00081">
    <property type="entry name" value="GDHRDH"/>
</dbReference>
<dbReference type="SUPFAM" id="SSF51735">
    <property type="entry name" value="NAD(P)-binding Rossmann-fold domains"/>
    <property type="match status" value="1"/>
</dbReference>
<organism evidence="4 5">
    <name type="scientific">Metabacillus indicus</name>
    <name type="common">Bacillus indicus</name>
    <dbReference type="NCBI Taxonomy" id="246786"/>
    <lineage>
        <taxon>Bacteria</taxon>
        <taxon>Bacillati</taxon>
        <taxon>Bacillota</taxon>
        <taxon>Bacilli</taxon>
        <taxon>Bacillales</taxon>
        <taxon>Bacillaceae</taxon>
        <taxon>Metabacillus</taxon>
    </lineage>
</organism>
<dbReference type="Proteomes" id="UP000028549">
    <property type="component" value="Unassembled WGS sequence"/>
</dbReference>
<dbReference type="InterPro" id="IPR020904">
    <property type="entry name" value="Sc_DH/Rdtase_CS"/>
</dbReference>
<dbReference type="EMBL" id="JNVC02000005">
    <property type="protein sequence ID" value="KEZ51992.1"/>
    <property type="molecule type" value="Genomic_DNA"/>
</dbReference>
<protein>
    <submittedName>
        <fullName evidence="4">Oxidoreductase</fullName>
    </submittedName>
</protein>
<dbReference type="InterPro" id="IPR002347">
    <property type="entry name" value="SDR_fam"/>
</dbReference>
<proteinExistence type="inferred from homology"/>
<dbReference type="FunFam" id="3.40.50.720:FF:000084">
    <property type="entry name" value="Short-chain dehydrogenase reductase"/>
    <property type="match status" value="1"/>
</dbReference>
<dbReference type="OrthoDB" id="9775296at2"/>
<dbReference type="PANTHER" id="PTHR44229:SF4">
    <property type="entry name" value="15-HYDROXYPROSTAGLANDIN DEHYDROGENASE [NAD(+)]"/>
    <property type="match status" value="1"/>
</dbReference>
<dbReference type="AlphaFoldDB" id="A0A084GXD0"/>
<dbReference type="Pfam" id="PF00106">
    <property type="entry name" value="adh_short"/>
    <property type="match status" value="1"/>
</dbReference>
<reference evidence="4 5" key="1">
    <citation type="journal article" date="2005" name="Int. J. Syst. Evol. Microbiol.">
        <title>Bacillus cibi sp. nov., isolated from jeotgal, a traditional Korean fermented seafood.</title>
        <authorList>
            <person name="Yoon J.H."/>
            <person name="Lee C.H."/>
            <person name="Oh T.K."/>
        </authorList>
    </citation>
    <scope>NUCLEOTIDE SEQUENCE [LARGE SCALE GENOMIC DNA]</scope>
    <source>
        <strain evidence="4 5">DSM 16189</strain>
    </source>
</reference>
<dbReference type="STRING" id="246786.GS18_0212910"/>
<dbReference type="GO" id="GO:0005737">
    <property type="term" value="C:cytoplasm"/>
    <property type="evidence" value="ECO:0007669"/>
    <property type="project" value="TreeGrafter"/>
</dbReference>
<name>A0A084GXD0_METID</name>
<gene>
    <name evidence="4" type="ORF">GS18_0212910</name>
</gene>
<dbReference type="GO" id="GO:0016616">
    <property type="term" value="F:oxidoreductase activity, acting on the CH-OH group of donors, NAD or NADP as acceptor"/>
    <property type="evidence" value="ECO:0007669"/>
    <property type="project" value="TreeGrafter"/>
</dbReference>
<dbReference type="PRINTS" id="PR00080">
    <property type="entry name" value="SDRFAMILY"/>
</dbReference>
<accession>A0A084GXD0</accession>
<evidence type="ECO:0000256" key="2">
    <source>
        <dbReference type="ARBA" id="ARBA00023002"/>
    </source>
</evidence>
<comment type="similarity">
    <text evidence="1 3">Belongs to the short-chain dehydrogenases/reductases (SDR) family.</text>
</comment>
<dbReference type="CDD" id="cd05233">
    <property type="entry name" value="SDR_c"/>
    <property type="match status" value="1"/>
</dbReference>
<keyword evidence="5" id="KW-1185">Reference proteome</keyword>
<comment type="caution">
    <text evidence="4">The sequence shown here is derived from an EMBL/GenBank/DDBJ whole genome shotgun (WGS) entry which is preliminary data.</text>
</comment>
<evidence type="ECO:0000256" key="1">
    <source>
        <dbReference type="ARBA" id="ARBA00006484"/>
    </source>
</evidence>
<keyword evidence="2" id="KW-0560">Oxidoreductase</keyword>
<evidence type="ECO:0000313" key="4">
    <source>
        <dbReference type="EMBL" id="KEZ51992.1"/>
    </source>
</evidence>
<dbReference type="InterPro" id="IPR036291">
    <property type="entry name" value="NAD(P)-bd_dom_sf"/>
</dbReference>
<dbReference type="PANTHER" id="PTHR44229">
    <property type="entry name" value="15-HYDROXYPROSTAGLANDIN DEHYDROGENASE [NAD(+)]"/>
    <property type="match status" value="1"/>
</dbReference>
<dbReference type="RefSeq" id="WP_029566864.1">
    <property type="nucleotide sequence ID" value="NZ_JNVC02000005.1"/>
</dbReference>
<evidence type="ECO:0000256" key="3">
    <source>
        <dbReference type="RuleBase" id="RU000363"/>
    </source>
</evidence>
<evidence type="ECO:0000313" key="5">
    <source>
        <dbReference type="Proteomes" id="UP000028549"/>
    </source>
</evidence>
<dbReference type="Gene3D" id="3.40.50.720">
    <property type="entry name" value="NAD(P)-binding Rossmann-like Domain"/>
    <property type="match status" value="1"/>
</dbReference>
<dbReference type="PROSITE" id="PS00061">
    <property type="entry name" value="ADH_SHORT"/>
    <property type="match status" value="1"/>
</dbReference>